<protein>
    <recommendedName>
        <fullName evidence="5">Mid2 domain-containing protein</fullName>
    </recommendedName>
</protein>
<feature type="compositionally biased region" description="Basic and acidic residues" evidence="1">
    <location>
        <begin position="307"/>
        <end position="322"/>
    </location>
</feature>
<sequence>MAFIREATSTSDDSSGTITRHAMTEVYKPPTSCSSSWTYEPSGANDVRGGLLIQNAATSDNADPSCFPSKFNNYGRKAATEAFSPGYCPIGYTSANVAVQEPVTTAVCCLSKYSYVTMVMENGKAIYAGCTSMLPLKSSTIVTVREESGSSTQVTGPITMWAQPITIELQSSDSSLFVSPTTTTSTTSSAQTTSATTITSISITSGTLDLSTASSTSIASTDAKPSSLSTEAGIGVGVGVGVGGLAILAAIGLWLLRRRKVNQNPPVAKVPFPEQTYRPPYHYSDGPQELASSTSKTNSRLFPSELDSSHDGVGKEIHELHG</sequence>
<comment type="caution">
    <text evidence="3">The sequence shown here is derived from an EMBL/GenBank/DDBJ whole genome shotgun (WGS) entry which is preliminary data.</text>
</comment>
<dbReference type="EMBL" id="PDNA01000106">
    <property type="protein sequence ID" value="PGH13258.1"/>
    <property type="molecule type" value="Genomic_DNA"/>
</dbReference>
<evidence type="ECO:0000256" key="1">
    <source>
        <dbReference type="SAM" id="MobiDB-lite"/>
    </source>
</evidence>
<dbReference type="STRING" id="1447883.A0A2B7XXG6"/>
<reference evidence="3 4" key="1">
    <citation type="submission" date="2017-10" db="EMBL/GenBank/DDBJ databases">
        <title>Comparative genomics in systemic dimorphic fungi from Ajellomycetaceae.</title>
        <authorList>
            <person name="Munoz J.F."/>
            <person name="Mcewen J.G."/>
            <person name="Clay O.K."/>
            <person name="Cuomo C.A."/>
        </authorList>
    </citation>
    <scope>NUCLEOTIDE SEQUENCE [LARGE SCALE GENOMIC DNA]</scope>
    <source>
        <strain evidence="3 4">UAMH7299</strain>
    </source>
</reference>
<keyword evidence="2" id="KW-1133">Transmembrane helix</keyword>
<dbReference type="AlphaFoldDB" id="A0A2B7XXG6"/>
<keyword evidence="2" id="KW-0472">Membrane</keyword>
<accession>A0A2B7XXG6</accession>
<feature type="compositionally biased region" description="Polar residues" evidence="1">
    <location>
        <begin position="290"/>
        <end position="301"/>
    </location>
</feature>
<keyword evidence="4" id="KW-1185">Reference proteome</keyword>
<dbReference type="Proteomes" id="UP000224634">
    <property type="component" value="Unassembled WGS sequence"/>
</dbReference>
<evidence type="ECO:0008006" key="5">
    <source>
        <dbReference type="Google" id="ProtNLM"/>
    </source>
</evidence>
<name>A0A2B7XXG6_POLH7</name>
<dbReference type="OrthoDB" id="4187357at2759"/>
<feature type="region of interest" description="Disordered" evidence="1">
    <location>
        <begin position="265"/>
        <end position="322"/>
    </location>
</feature>
<evidence type="ECO:0000313" key="4">
    <source>
        <dbReference type="Proteomes" id="UP000224634"/>
    </source>
</evidence>
<evidence type="ECO:0000256" key="2">
    <source>
        <dbReference type="SAM" id="Phobius"/>
    </source>
</evidence>
<organism evidence="3 4">
    <name type="scientific">Polytolypa hystricis (strain UAMH7299)</name>
    <dbReference type="NCBI Taxonomy" id="1447883"/>
    <lineage>
        <taxon>Eukaryota</taxon>
        <taxon>Fungi</taxon>
        <taxon>Dikarya</taxon>
        <taxon>Ascomycota</taxon>
        <taxon>Pezizomycotina</taxon>
        <taxon>Eurotiomycetes</taxon>
        <taxon>Eurotiomycetidae</taxon>
        <taxon>Onygenales</taxon>
        <taxon>Onygenales incertae sedis</taxon>
        <taxon>Polytolypa</taxon>
    </lineage>
</organism>
<keyword evidence="2" id="KW-0812">Transmembrane</keyword>
<feature type="transmembrane region" description="Helical" evidence="2">
    <location>
        <begin position="234"/>
        <end position="256"/>
    </location>
</feature>
<evidence type="ECO:0000313" key="3">
    <source>
        <dbReference type="EMBL" id="PGH13258.1"/>
    </source>
</evidence>
<proteinExistence type="predicted"/>
<gene>
    <name evidence="3" type="ORF">AJ80_06367</name>
</gene>